<dbReference type="SUPFAM" id="SSF56349">
    <property type="entry name" value="DNA breaking-rejoining enzymes"/>
    <property type="match status" value="1"/>
</dbReference>
<dbReference type="InterPro" id="IPR044068">
    <property type="entry name" value="CB"/>
</dbReference>
<comment type="caution">
    <text evidence="6">The sequence shown here is derived from an EMBL/GenBank/DDBJ whole genome shotgun (WGS) entry which is preliminary data.</text>
</comment>
<feature type="domain" description="Tyr recombinase" evidence="4">
    <location>
        <begin position="166"/>
        <end position="330"/>
    </location>
</feature>
<name>A0A0F9KK63_9ZZZZ</name>
<dbReference type="InterPro" id="IPR011010">
    <property type="entry name" value="DNA_brk_join_enz"/>
</dbReference>
<dbReference type="Pfam" id="PF00589">
    <property type="entry name" value="Phage_integrase"/>
    <property type="match status" value="1"/>
</dbReference>
<protein>
    <recommendedName>
        <fullName evidence="7">Tyr recombinase domain-containing protein</fullName>
    </recommendedName>
</protein>
<dbReference type="Gene3D" id="1.10.443.10">
    <property type="entry name" value="Intergrase catalytic core"/>
    <property type="match status" value="1"/>
</dbReference>
<evidence type="ECO:0000256" key="3">
    <source>
        <dbReference type="SAM" id="MobiDB-lite"/>
    </source>
</evidence>
<dbReference type="EMBL" id="LAZR01013315">
    <property type="protein sequence ID" value="KKM22533.1"/>
    <property type="molecule type" value="Genomic_DNA"/>
</dbReference>
<dbReference type="PANTHER" id="PTHR30349:SF64">
    <property type="entry name" value="PROPHAGE INTEGRASE INTD-RELATED"/>
    <property type="match status" value="1"/>
</dbReference>
<keyword evidence="2" id="KW-0233">DNA recombination</keyword>
<dbReference type="GO" id="GO:0015074">
    <property type="term" value="P:DNA integration"/>
    <property type="evidence" value="ECO:0007669"/>
    <property type="project" value="InterPro"/>
</dbReference>
<gene>
    <name evidence="6" type="ORF">LCGC14_1624420</name>
</gene>
<evidence type="ECO:0000259" key="5">
    <source>
        <dbReference type="PROSITE" id="PS51900"/>
    </source>
</evidence>
<evidence type="ECO:0000259" key="4">
    <source>
        <dbReference type="PROSITE" id="PS51898"/>
    </source>
</evidence>
<evidence type="ECO:0000256" key="1">
    <source>
        <dbReference type="ARBA" id="ARBA00023125"/>
    </source>
</evidence>
<evidence type="ECO:0008006" key="7">
    <source>
        <dbReference type="Google" id="ProtNLM"/>
    </source>
</evidence>
<dbReference type="InterPro" id="IPR013762">
    <property type="entry name" value="Integrase-like_cat_sf"/>
</dbReference>
<evidence type="ECO:0000313" key="6">
    <source>
        <dbReference type="EMBL" id="KKM22533.1"/>
    </source>
</evidence>
<feature type="compositionally biased region" description="Polar residues" evidence="3">
    <location>
        <begin position="334"/>
        <end position="351"/>
    </location>
</feature>
<feature type="region of interest" description="Disordered" evidence="3">
    <location>
        <begin position="331"/>
        <end position="351"/>
    </location>
</feature>
<dbReference type="PROSITE" id="PS51898">
    <property type="entry name" value="TYR_RECOMBINASE"/>
    <property type="match status" value="1"/>
</dbReference>
<dbReference type="PANTHER" id="PTHR30349">
    <property type="entry name" value="PHAGE INTEGRASE-RELATED"/>
    <property type="match status" value="1"/>
</dbReference>
<keyword evidence="1" id="KW-0238">DNA-binding</keyword>
<feature type="domain" description="Core-binding (CB)" evidence="5">
    <location>
        <begin position="58"/>
        <end position="144"/>
    </location>
</feature>
<evidence type="ECO:0000256" key="2">
    <source>
        <dbReference type="ARBA" id="ARBA00023172"/>
    </source>
</evidence>
<dbReference type="InterPro" id="IPR002104">
    <property type="entry name" value="Integrase_catalytic"/>
</dbReference>
<dbReference type="PROSITE" id="PS51900">
    <property type="entry name" value="CB"/>
    <property type="match status" value="1"/>
</dbReference>
<sequence length="351" mass="39461">MSLYKPKKSPYWHFDFQTKGDRVYGSTGCKGHAEAEGVEDLERARAIYGRYIPSKEAMSLDIACDRYWIEVGVDQPSAKTTEYQLANLLAGLGKEMPLGEITTRAVADYIATRRARNTRRGTPPATASINREIELLRRVIYRARDTWEATVPTINWKALKLREAPPRQRVLSPDEERRLLDAAAPHLKAPIAFALITGVRLSNATGLDWRQVDFQSSTITLTVKGNRTVALPLTEALVVLLANQGPRDHGPVFRYRKRPVKSWRRAWTGALDRAGIEDFRWHDLRHTAATRTLRASGNLKAVKEMLGHADIASTSRYAHVVIDDVRAAMEAVESRNSPEPASARQTDQVRK</sequence>
<reference evidence="6" key="1">
    <citation type="journal article" date="2015" name="Nature">
        <title>Complex archaea that bridge the gap between prokaryotes and eukaryotes.</title>
        <authorList>
            <person name="Spang A."/>
            <person name="Saw J.H."/>
            <person name="Jorgensen S.L."/>
            <person name="Zaremba-Niedzwiedzka K."/>
            <person name="Martijn J."/>
            <person name="Lind A.E."/>
            <person name="van Eijk R."/>
            <person name="Schleper C."/>
            <person name="Guy L."/>
            <person name="Ettema T.J."/>
        </authorList>
    </citation>
    <scope>NUCLEOTIDE SEQUENCE</scope>
</reference>
<proteinExistence type="predicted"/>
<dbReference type="CDD" id="cd00796">
    <property type="entry name" value="INT_Rci_Hp1_C"/>
    <property type="match status" value="1"/>
</dbReference>
<dbReference type="GO" id="GO:0006310">
    <property type="term" value="P:DNA recombination"/>
    <property type="evidence" value="ECO:0007669"/>
    <property type="project" value="UniProtKB-KW"/>
</dbReference>
<dbReference type="AlphaFoldDB" id="A0A0F9KK63"/>
<dbReference type="InterPro" id="IPR050090">
    <property type="entry name" value="Tyrosine_recombinase_XerCD"/>
</dbReference>
<organism evidence="6">
    <name type="scientific">marine sediment metagenome</name>
    <dbReference type="NCBI Taxonomy" id="412755"/>
    <lineage>
        <taxon>unclassified sequences</taxon>
        <taxon>metagenomes</taxon>
        <taxon>ecological metagenomes</taxon>
    </lineage>
</organism>
<dbReference type="GO" id="GO:0003677">
    <property type="term" value="F:DNA binding"/>
    <property type="evidence" value="ECO:0007669"/>
    <property type="project" value="UniProtKB-KW"/>
</dbReference>
<accession>A0A0F9KK63</accession>